<dbReference type="InterPro" id="IPR051447">
    <property type="entry name" value="Lipoprotein-release_system"/>
</dbReference>
<feature type="transmembrane region" description="Helical" evidence="8">
    <location>
        <begin position="315"/>
        <end position="344"/>
    </location>
</feature>
<keyword evidence="3" id="KW-0813">Transport</keyword>
<comment type="caution">
    <text evidence="11">The sequence shown here is derived from an EMBL/GenBank/DDBJ whole genome shotgun (WGS) entry which is preliminary data.</text>
</comment>
<reference evidence="11" key="1">
    <citation type="submission" date="2019-02" db="EMBL/GenBank/DDBJ databases">
        <authorList>
            <person name="Li S.-H."/>
        </authorList>
    </citation>
    <scope>NUCLEOTIDE SEQUENCE</scope>
    <source>
        <strain evidence="11">IMCC11814</strain>
    </source>
</reference>
<dbReference type="InterPro" id="IPR003838">
    <property type="entry name" value="ABC3_permease_C"/>
</dbReference>
<dbReference type="PANTHER" id="PTHR30489:SF0">
    <property type="entry name" value="LIPOPROTEIN-RELEASING SYSTEM TRANSMEMBRANE PROTEIN LOLE"/>
    <property type="match status" value="1"/>
</dbReference>
<keyword evidence="11" id="KW-0449">Lipoprotein</keyword>
<evidence type="ECO:0000256" key="2">
    <source>
        <dbReference type="ARBA" id="ARBA00005236"/>
    </source>
</evidence>
<evidence type="ECO:0000256" key="3">
    <source>
        <dbReference type="ARBA" id="ARBA00022448"/>
    </source>
</evidence>
<evidence type="ECO:0000259" key="9">
    <source>
        <dbReference type="Pfam" id="PF02687"/>
    </source>
</evidence>
<dbReference type="Pfam" id="PF02687">
    <property type="entry name" value="FtsX"/>
    <property type="match status" value="1"/>
</dbReference>
<feature type="domain" description="MacB-like periplasmic core" evidence="10">
    <location>
        <begin position="27"/>
        <end position="210"/>
    </location>
</feature>
<dbReference type="InterPro" id="IPR025857">
    <property type="entry name" value="MacB_PCD"/>
</dbReference>
<feature type="transmembrane region" description="Helical" evidence="8">
    <location>
        <begin position="270"/>
        <end position="294"/>
    </location>
</feature>
<keyword evidence="7 8" id="KW-0472">Membrane</keyword>
<evidence type="ECO:0000313" key="11">
    <source>
        <dbReference type="EMBL" id="MCX2976349.1"/>
    </source>
</evidence>
<proteinExistence type="inferred from homology"/>
<dbReference type="RefSeq" id="WP_279248098.1">
    <property type="nucleotide sequence ID" value="NZ_SHNO01000001.1"/>
</dbReference>
<comment type="subcellular location">
    <subcellularLocation>
        <location evidence="1">Cell membrane</location>
        <topology evidence="1">Multi-pass membrane protein</topology>
    </subcellularLocation>
</comment>
<dbReference type="InterPro" id="IPR011925">
    <property type="entry name" value="LolCE_TM"/>
</dbReference>
<gene>
    <name evidence="11" type="ORF">EYC82_03140</name>
</gene>
<keyword evidence="5 8" id="KW-0812">Transmembrane</keyword>
<protein>
    <submittedName>
        <fullName evidence="11">Lipoprotein-releasing ABC transporter permease subunit</fullName>
    </submittedName>
</protein>
<dbReference type="Proteomes" id="UP001143304">
    <property type="component" value="Unassembled WGS sequence"/>
</dbReference>
<comment type="similarity">
    <text evidence="2">Belongs to the ABC-4 integral membrane protein family. LolC/E subfamily.</text>
</comment>
<evidence type="ECO:0000256" key="8">
    <source>
        <dbReference type="SAM" id="Phobius"/>
    </source>
</evidence>
<keyword evidence="12" id="KW-1185">Reference proteome</keyword>
<evidence type="ECO:0000256" key="6">
    <source>
        <dbReference type="ARBA" id="ARBA00022989"/>
    </source>
</evidence>
<name>A0ABT3T4B9_9GAMM</name>
<evidence type="ECO:0000256" key="5">
    <source>
        <dbReference type="ARBA" id="ARBA00022692"/>
    </source>
</evidence>
<evidence type="ECO:0000256" key="4">
    <source>
        <dbReference type="ARBA" id="ARBA00022475"/>
    </source>
</evidence>
<feature type="domain" description="ABC3 transporter permease C-terminal" evidence="9">
    <location>
        <begin position="273"/>
        <end position="404"/>
    </location>
</feature>
<feature type="transmembrane region" description="Helical" evidence="8">
    <location>
        <begin position="374"/>
        <end position="396"/>
    </location>
</feature>
<keyword evidence="4" id="KW-1003">Cell membrane</keyword>
<evidence type="ECO:0000313" key="12">
    <source>
        <dbReference type="Proteomes" id="UP001143304"/>
    </source>
</evidence>
<organism evidence="11 12">
    <name type="scientific">Candidatus Marimicrobium litorale</name>
    <dbReference type="NCBI Taxonomy" id="2518991"/>
    <lineage>
        <taxon>Bacteria</taxon>
        <taxon>Pseudomonadati</taxon>
        <taxon>Pseudomonadota</taxon>
        <taxon>Gammaproteobacteria</taxon>
        <taxon>Cellvibrionales</taxon>
        <taxon>Halieaceae</taxon>
        <taxon>Marimicrobium</taxon>
    </lineage>
</organism>
<evidence type="ECO:0000259" key="10">
    <source>
        <dbReference type="Pfam" id="PF12704"/>
    </source>
</evidence>
<sequence>MSWTQRLRVAMRYTFALGRGHLSAFLSTLSMLGLVLAIALLIIVLSVMNGFDKEMRERILSLVPHITVYSTDPLSDWSALAERLKAHPNVSLVDPFAEFDALVMHGRDIETVRGIGLFSDQSDSFTILSGYLQPEEAERYRDREDGLILGAGVARRLEVNIGDQLVLISPGASWSGNASSTRFQSVTLSAILETGTELDQAMALVHLPLASRLANIEGRVSGFRIGTTELFDVQRIGWELMDSLPPGHYTSNWMMTHGNLYAAIQLSRSLISILLFSIIAVAAFNVVSSLVLVVMDKQGNIAILRTLGASSGDIAWVFVIQGGMIGFVGVVLGSIAGALGSIAVPGLVASLEKLLQIRFLNTDVYPVSFLPVDLLLRDVVAVGSVAFAMCIVAAIYPARRAAGLAPAQVLSQDH</sequence>
<dbReference type="NCBIfam" id="TIGR02212">
    <property type="entry name" value="lolCE"/>
    <property type="match status" value="1"/>
</dbReference>
<evidence type="ECO:0000256" key="1">
    <source>
        <dbReference type="ARBA" id="ARBA00004651"/>
    </source>
</evidence>
<dbReference type="PANTHER" id="PTHR30489">
    <property type="entry name" value="LIPOPROTEIN-RELEASING SYSTEM TRANSMEMBRANE PROTEIN LOLE"/>
    <property type="match status" value="1"/>
</dbReference>
<accession>A0ABT3T4B9</accession>
<dbReference type="Pfam" id="PF12704">
    <property type="entry name" value="MacB_PCD"/>
    <property type="match status" value="1"/>
</dbReference>
<feature type="transmembrane region" description="Helical" evidence="8">
    <location>
        <begin position="21"/>
        <end position="48"/>
    </location>
</feature>
<keyword evidence="6 8" id="KW-1133">Transmembrane helix</keyword>
<dbReference type="EMBL" id="SHNO01000001">
    <property type="protein sequence ID" value="MCX2976349.1"/>
    <property type="molecule type" value="Genomic_DNA"/>
</dbReference>
<evidence type="ECO:0000256" key="7">
    <source>
        <dbReference type="ARBA" id="ARBA00023136"/>
    </source>
</evidence>